<dbReference type="InterPro" id="IPR036691">
    <property type="entry name" value="Endo/exonu/phosph_ase_sf"/>
</dbReference>
<dbReference type="AlphaFoldDB" id="A0A7S1AUW6"/>
<reference evidence="1" key="1">
    <citation type="submission" date="2021-01" db="EMBL/GenBank/DDBJ databases">
        <authorList>
            <person name="Corre E."/>
            <person name="Pelletier E."/>
            <person name="Niang G."/>
            <person name="Scheremetjew M."/>
            <person name="Finn R."/>
            <person name="Kale V."/>
            <person name="Holt S."/>
            <person name="Cochrane G."/>
            <person name="Meng A."/>
            <person name="Brown T."/>
            <person name="Cohen L."/>
        </authorList>
    </citation>
    <scope>NUCLEOTIDE SEQUENCE</scope>
</reference>
<organism evidence="1">
    <name type="scientific">Noctiluca scintillans</name>
    <name type="common">Sea sparkle</name>
    <name type="synonym">Red tide dinoflagellate</name>
    <dbReference type="NCBI Taxonomy" id="2966"/>
    <lineage>
        <taxon>Eukaryota</taxon>
        <taxon>Sar</taxon>
        <taxon>Alveolata</taxon>
        <taxon>Dinophyceae</taxon>
        <taxon>Noctilucales</taxon>
        <taxon>Noctilucaceae</taxon>
        <taxon>Noctiluca</taxon>
    </lineage>
</organism>
<proteinExistence type="predicted"/>
<accession>A0A7S1AUW6</accession>
<dbReference type="SUPFAM" id="SSF56219">
    <property type="entry name" value="DNase I-like"/>
    <property type="match status" value="1"/>
</dbReference>
<evidence type="ECO:0000313" key="1">
    <source>
        <dbReference type="EMBL" id="CAD8866011.1"/>
    </source>
</evidence>
<dbReference type="Gene3D" id="3.60.10.10">
    <property type="entry name" value="Endonuclease/exonuclease/phosphatase"/>
    <property type="match status" value="1"/>
</dbReference>
<dbReference type="EMBL" id="HBFQ01056878">
    <property type="protein sequence ID" value="CAD8866011.1"/>
    <property type="molecule type" value="Transcribed_RNA"/>
</dbReference>
<evidence type="ECO:0008006" key="2">
    <source>
        <dbReference type="Google" id="ProtNLM"/>
    </source>
</evidence>
<sequence>MAQALYPRKARRLFSPVFLDPHSNPPLTMCFPCFAFSKKRRIEKDDNCTSLVAPPGGIAVATWNMAAVNNNPFEYWISHDDELYVKLMTELEIFIEAPGDRDVPVGTVFTDDLFAELKTCMEREGWTGLDEVEGMWKTDYSQRLIVSGFMKDKTIGTKRLASMPDRITNTISAEDASGAKVVCRPTVVNNYIGPLGSVREWWPRWKAFMFEDEALQIRGKKGLQTSKPCQMLTKISREKYPAITEEEERLSIPLQTLCQAIFDAVLVHIMSVLSPDGRWQNVKESIVESMFKNKGSNSMKVLQRVCVGADVICLQECAATFADALKNSSLGSEYHVVVPADADPQRDQNSMLLMRKSSFPEHSECTGEVWTELGSGAPVSKGDVVAVCAKHRTGCDYLLASFHGDTNGLATNPVVDAVAASLRKRGPTTRLLFGLDANVYLEEKPGWQHVQGFLQHCDGHGLRSCWPDGQPMSECLTTCHARTYLQPQLNKAVKKQDLLSKGDVNPKDHILFRKSDFNLVTCAKDNTSQGHFLEQVPFPSLNFPSDHAVVTVVLAPVDSAKL</sequence>
<name>A0A7S1AUW6_NOCSC</name>
<protein>
    <recommendedName>
        <fullName evidence="2">Endonuclease/exonuclease/phosphatase domain-containing protein</fullName>
    </recommendedName>
</protein>
<gene>
    <name evidence="1" type="ORF">NSCI0253_LOCUS40366</name>
</gene>